<keyword evidence="1" id="KW-0106">Calcium</keyword>
<sequence>MQAYMVAILFLLINGGFAETTSLQLASITSLMKWTNFFNLRDFDDDGFLEYTDEQDHFRRVDINGDGIASHQEIHGDSAGEEASETDFQILDATSDGKITMVDIEMFYFELAREYGNDVNLKDYLEYCLLQLPPQASGVTVKAFVSARRNFLITDVDDNNKVSKKEVKSEFRVADYDKDNKLSKLELDGLNLLRNVDVSEYCTNATVGCPVEDFLVIFDQADRDGDDALTLKEYLMKFGELTKST</sequence>
<keyword evidence="2" id="KW-0732">Signal</keyword>
<dbReference type="AlphaFoldDB" id="A0AAN8KC63"/>
<dbReference type="Proteomes" id="UP001347796">
    <property type="component" value="Unassembled WGS sequence"/>
</dbReference>
<dbReference type="Gene3D" id="1.10.238.10">
    <property type="entry name" value="EF-hand"/>
    <property type="match status" value="1"/>
</dbReference>
<protein>
    <recommendedName>
        <fullName evidence="3">EF-hand domain-containing protein</fullName>
    </recommendedName>
</protein>
<reference evidence="4 5" key="1">
    <citation type="submission" date="2024-01" db="EMBL/GenBank/DDBJ databases">
        <title>The genome of the rayed Mediterranean limpet Patella caerulea (Linnaeus, 1758).</title>
        <authorList>
            <person name="Anh-Thu Weber A."/>
            <person name="Halstead-Nussloch G."/>
        </authorList>
    </citation>
    <scope>NUCLEOTIDE SEQUENCE [LARGE SCALE GENOMIC DNA]</scope>
    <source>
        <strain evidence="4">AATW-2023a</strain>
        <tissue evidence="4">Whole specimen</tissue>
    </source>
</reference>
<keyword evidence="5" id="KW-1185">Reference proteome</keyword>
<dbReference type="InterPro" id="IPR011992">
    <property type="entry name" value="EF-hand-dom_pair"/>
</dbReference>
<evidence type="ECO:0000259" key="3">
    <source>
        <dbReference type="PROSITE" id="PS50222"/>
    </source>
</evidence>
<proteinExistence type="predicted"/>
<dbReference type="EMBL" id="JAZGQO010000003">
    <property type="protein sequence ID" value="KAK6188386.1"/>
    <property type="molecule type" value="Genomic_DNA"/>
</dbReference>
<dbReference type="InterPro" id="IPR018247">
    <property type="entry name" value="EF_Hand_1_Ca_BS"/>
</dbReference>
<gene>
    <name evidence="4" type="ORF">SNE40_004567</name>
</gene>
<feature type="signal peptide" evidence="2">
    <location>
        <begin position="1"/>
        <end position="18"/>
    </location>
</feature>
<evidence type="ECO:0000256" key="2">
    <source>
        <dbReference type="SAM" id="SignalP"/>
    </source>
</evidence>
<organism evidence="4 5">
    <name type="scientific">Patella caerulea</name>
    <name type="common">Rayed Mediterranean limpet</name>
    <dbReference type="NCBI Taxonomy" id="87958"/>
    <lineage>
        <taxon>Eukaryota</taxon>
        <taxon>Metazoa</taxon>
        <taxon>Spiralia</taxon>
        <taxon>Lophotrochozoa</taxon>
        <taxon>Mollusca</taxon>
        <taxon>Gastropoda</taxon>
        <taxon>Patellogastropoda</taxon>
        <taxon>Patelloidea</taxon>
        <taxon>Patellidae</taxon>
        <taxon>Patella</taxon>
    </lineage>
</organism>
<dbReference type="InterPro" id="IPR002048">
    <property type="entry name" value="EF_hand_dom"/>
</dbReference>
<accession>A0AAN8KC63</accession>
<comment type="caution">
    <text evidence="4">The sequence shown here is derived from an EMBL/GenBank/DDBJ whole genome shotgun (WGS) entry which is preliminary data.</text>
</comment>
<dbReference type="SUPFAM" id="SSF47473">
    <property type="entry name" value="EF-hand"/>
    <property type="match status" value="2"/>
</dbReference>
<dbReference type="Pfam" id="PF13202">
    <property type="entry name" value="EF-hand_5"/>
    <property type="match status" value="1"/>
</dbReference>
<dbReference type="PROSITE" id="PS00018">
    <property type="entry name" value="EF_HAND_1"/>
    <property type="match status" value="2"/>
</dbReference>
<name>A0AAN8KC63_PATCE</name>
<evidence type="ECO:0000313" key="4">
    <source>
        <dbReference type="EMBL" id="KAK6188386.1"/>
    </source>
</evidence>
<dbReference type="GO" id="GO:0005509">
    <property type="term" value="F:calcium ion binding"/>
    <property type="evidence" value="ECO:0007669"/>
    <property type="project" value="InterPro"/>
</dbReference>
<feature type="chain" id="PRO_5042940495" description="EF-hand domain-containing protein" evidence="2">
    <location>
        <begin position="19"/>
        <end position="245"/>
    </location>
</feature>
<evidence type="ECO:0000313" key="5">
    <source>
        <dbReference type="Proteomes" id="UP001347796"/>
    </source>
</evidence>
<feature type="domain" description="EF-hand" evidence="3">
    <location>
        <begin position="209"/>
        <end position="244"/>
    </location>
</feature>
<evidence type="ECO:0000256" key="1">
    <source>
        <dbReference type="ARBA" id="ARBA00022837"/>
    </source>
</evidence>
<dbReference type="PROSITE" id="PS50222">
    <property type="entry name" value="EF_HAND_2"/>
    <property type="match status" value="1"/>
</dbReference>